<dbReference type="AlphaFoldDB" id="A0A922HPM2"/>
<keyword evidence="3" id="KW-1185">Reference proteome</keyword>
<feature type="region of interest" description="Disordered" evidence="1">
    <location>
        <begin position="81"/>
        <end position="127"/>
    </location>
</feature>
<evidence type="ECO:0000313" key="3">
    <source>
        <dbReference type="Proteomes" id="UP000790347"/>
    </source>
</evidence>
<dbReference type="EMBL" id="ASGP02000006">
    <property type="protein sequence ID" value="KAH9501630.1"/>
    <property type="molecule type" value="Genomic_DNA"/>
</dbReference>
<comment type="caution">
    <text evidence="2">The sequence shown here is derived from an EMBL/GenBank/DDBJ whole genome shotgun (WGS) entry which is preliminary data.</text>
</comment>
<organism evidence="2 3">
    <name type="scientific">Dermatophagoides farinae</name>
    <name type="common">American house dust mite</name>
    <dbReference type="NCBI Taxonomy" id="6954"/>
    <lineage>
        <taxon>Eukaryota</taxon>
        <taxon>Metazoa</taxon>
        <taxon>Ecdysozoa</taxon>
        <taxon>Arthropoda</taxon>
        <taxon>Chelicerata</taxon>
        <taxon>Arachnida</taxon>
        <taxon>Acari</taxon>
        <taxon>Acariformes</taxon>
        <taxon>Sarcoptiformes</taxon>
        <taxon>Astigmata</taxon>
        <taxon>Psoroptidia</taxon>
        <taxon>Analgoidea</taxon>
        <taxon>Pyroglyphidae</taxon>
        <taxon>Dermatophagoidinae</taxon>
        <taxon>Dermatophagoides</taxon>
    </lineage>
</organism>
<reference evidence="2" key="2">
    <citation type="journal article" date="2022" name="Res Sq">
        <title>Comparative Genomics Reveals Insights into the Divergent Evolution of Astigmatic Mites and Household Pest Adaptations.</title>
        <authorList>
            <person name="Xiong Q."/>
            <person name="Wan A.T.-Y."/>
            <person name="Liu X.-Y."/>
            <person name="Fung C.S.-H."/>
            <person name="Xiao X."/>
            <person name="Malainual N."/>
            <person name="Hou J."/>
            <person name="Wang L."/>
            <person name="Wang M."/>
            <person name="Yang K."/>
            <person name="Cui Y."/>
            <person name="Leung E."/>
            <person name="Nong W."/>
            <person name="Shin S.-K."/>
            <person name="Au S."/>
            <person name="Jeong K.Y."/>
            <person name="Chew F.T."/>
            <person name="Hui J."/>
            <person name="Leung T.F."/>
            <person name="Tungtrongchitr A."/>
            <person name="Zhong N."/>
            <person name="Liu Z."/>
            <person name="Tsui S."/>
        </authorList>
    </citation>
    <scope>NUCLEOTIDE SEQUENCE</scope>
    <source>
        <strain evidence="2">Derf</strain>
        <tissue evidence="2">Whole organism</tissue>
    </source>
</reference>
<sequence length="423" mass="48534">MPKRDWEALVEIAILIRNTLSSANLASEERSLLDHSLEYTYHSGYCDKLIQRRSSSKQIAGGSQQDIAKLAGPAEPIVSEIPFDQDHGQTSRHESEIPMDVDPYDPKNESDDDGNDNDDNDDDDNNDEYDQLEQVFEKSLRREPSLNSFWSSTVSPLNKDERDFLKQFIVEMSEVRLKKSIPNSHVEELGTVIANNFVKAFEYSENIRNIMARYCSSCYLQNNFLELQDSYVQPTQITTSDDQLSIQYFSVEGILKSIINQHPSLINSIEKEKSLNFIPEQNRKNMVIRNELDTTDESMFQRLKGKLRVEISLDDFSFIGKNGKKFLAGYISCTNLPLKKQTKRDNIYLFLMVKRPSTRIFEAMNQILKPFVDEMKLLEKNGLTIMDNENGETTKIDVTLSKVVCDNLAKEGFKSRKLSNNSL</sequence>
<feature type="compositionally biased region" description="Basic and acidic residues" evidence="1">
    <location>
        <begin position="84"/>
        <end position="96"/>
    </location>
</feature>
<dbReference type="Proteomes" id="UP000790347">
    <property type="component" value="Unassembled WGS sequence"/>
</dbReference>
<evidence type="ECO:0000313" key="2">
    <source>
        <dbReference type="EMBL" id="KAH9501630.1"/>
    </source>
</evidence>
<protein>
    <submittedName>
        <fullName evidence="2">Uncharacterized protein</fullName>
    </submittedName>
</protein>
<proteinExistence type="predicted"/>
<name>A0A922HPM2_DERFA</name>
<evidence type="ECO:0000256" key="1">
    <source>
        <dbReference type="SAM" id="MobiDB-lite"/>
    </source>
</evidence>
<accession>A0A922HPM2</accession>
<gene>
    <name evidence="2" type="ORF">DERF_012465</name>
</gene>
<feature type="compositionally biased region" description="Acidic residues" evidence="1">
    <location>
        <begin position="110"/>
        <end position="127"/>
    </location>
</feature>
<reference evidence="2" key="1">
    <citation type="submission" date="2013-05" db="EMBL/GenBank/DDBJ databases">
        <authorList>
            <person name="Yim A.K.Y."/>
            <person name="Chan T.F."/>
            <person name="Ji K.M."/>
            <person name="Liu X.Y."/>
            <person name="Zhou J.W."/>
            <person name="Li R.Q."/>
            <person name="Yang K.Y."/>
            <person name="Li J."/>
            <person name="Li M."/>
            <person name="Law P.T.W."/>
            <person name="Wu Y.L."/>
            <person name="Cai Z.L."/>
            <person name="Qin H."/>
            <person name="Bao Y."/>
            <person name="Leung R.K.K."/>
            <person name="Ng P.K.S."/>
            <person name="Zou J."/>
            <person name="Zhong X.J."/>
            <person name="Ran P.X."/>
            <person name="Zhong N.S."/>
            <person name="Liu Z.G."/>
            <person name="Tsui S.K.W."/>
        </authorList>
    </citation>
    <scope>NUCLEOTIDE SEQUENCE</scope>
    <source>
        <strain evidence="2">Derf</strain>
        <tissue evidence="2">Whole organism</tissue>
    </source>
</reference>